<feature type="signal peptide" evidence="2">
    <location>
        <begin position="1"/>
        <end position="18"/>
    </location>
</feature>
<evidence type="ECO:0000256" key="2">
    <source>
        <dbReference type="SAM" id="SignalP"/>
    </source>
</evidence>
<dbReference type="EMBL" id="CP011125">
    <property type="protein sequence ID" value="AKF07779.1"/>
    <property type="molecule type" value="Genomic_DNA"/>
</dbReference>
<sequence length="702" mass="73703">MSMTAACFASRLRATSFALFVAMSIAGCGDDDGPDESDGGQTMDAGQFDAGPRRPDGARDCTSDEECVDEVTCTRDVCDPMGYCRNPVDPAVCDDEIFCNGVEQCDPRRGCVPGPRETCNDGDVCTLDRCDEPGKTCEHFPRDLDQDGDTDWFCPGGSDCDDMDPVRHSEFPEVCGDRVDNDCDDAIDEPDCGRAPNDTCEDPLDVSAGGVFVVDASSLGGDYTIPCAGTPPSGTVRRDAILTFTLGEARGVRIRADGPATLTGLALGTECGVAESATECSYGFPAEVRARRLGIGTYFVVVSSNAPGDVAVTVEFTEPTEPAPNEACDSAIDVSGGGTFTGSLVDVADDLSTECGSIGAPDVVYSFTTTADHDVRISAVSPSGDRLAWDLRSTCESSASALRCANDSPANGLVHELPGGTYFIVLEGTSSAEIDYTLEVELLPPTPPPAGDLCRNAIPLVLGERTEGTLADKEDDLVTSCGFDFRDAVHSFTLGARRDVTIEIDGGTASFNASVRGTCADGATQLRCARGTPVRMRLRDLAAGTYYVVVESFNAAPYAITVTDSDPVTPVAVSGNETCASAFEIPATGGVFTGDTTAMLDDLQTRTSCGDGARSTDAMFRLELTEARRVVANTGGSTFDTVLHVHRDSCANTGELACDDDSGDGSSSLIDRRLDPGTYFLVVDGRGMVSRGQYTLEVLVTP</sequence>
<dbReference type="STRING" id="927083.DB32_004928"/>
<evidence type="ECO:0000313" key="3">
    <source>
        <dbReference type="EMBL" id="AKF07779.1"/>
    </source>
</evidence>
<accession>A0A0F6SFZ0</accession>
<keyword evidence="4" id="KW-1185">Reference proteome</keyword>
<dbReference type="Pfam" id="PF11617">
    <property type="entry name" value="Cu-binding_MopE"/>
    <property type="match status" value="1"/>
</dbReference>
<feature type="chain" id="PRO_5002509831" description="Peptidase C-terminal archaeal/bacterial domain-containing protein" evidence="2">
    <location>
        <begin position="19"/>
        <end position="702"/>
    </location>
</feature>
<dbReference type="Proteomes" id="UP000034883">
    <property type="component" value="Chromosome"/>
</dbReference>
<evidence type="ECO:0008006" key="5">
    <source>
        <dbReference type="Google" id="ProtNLM"/>
    </source>
</evidence>
<evidence type="ECO:0000256" key="1">
    <source>
        <dbReference type="SAM" id="MobiDB-lite"/>
    </source>
</evidence>
<protein>
    <recommendedName>
        <fullName evidence="5">Peptidase C-terminal archaeal/bacterial domain-containing protein</fullName>
    </recommendedName>
</protein>
<dbReference type="Gene3D" id="2.60.120.380">
    <property type="match status" value="2"/>
</dbReference>
<keyword evidence="2" id="KW-0732">Signal</keyword>
<dbReference type="InterPro" id="IPR021655">
    <property type="entry name" value="Put_metal-bd"/>
</dbReference>
<proteinExistence type="predicted"/>
<dbReference type="KEGG" id="samy:DB32_004928"/>
<feature type="region of interest" description="Disordered" evidence="1">
    <location>
        <begin position="31"/>
        <end position="59"/>
    </location>
</feature>
<evidence type="ECO:0000313" key="4">
    <source>
        <dbReference type="Proteomes" id="UP000034883"/>
    </source>
</evidence>
<name>A0A0F6SFZ0_9BACT</name>
<gene>
    <name evidence="3" type="ORF">DB32_004928</name>
</gene>
<reference evidence="3 4" key="1">
    <citation type="submission" date="2015-03" db="EMBL/GenBank/DDBJ databases">
        <title>Genome assembly of Sandaracinus amylolyticus DSM 53668.</title>
        <authorList>
            <person name="Sharma G."/>
            <person name="Subramanian S."/>
        </authorList>
    </citation>
    <scope>NUCLEOTIDE SEQUENCE [LARGE SCALE GENOMIC DNA]</scope>
    <source>
        <strain evidence="3 4">DSM 53668</strain>
    </source>
</reference>
<organism evidence="3 4">
    <name type="scientific">Sandaracinus amylolyticus</name>
    <dbReference type="NCBI Taxonomy" id="927083"/>
    <lineage>
        <taxon>Bacteria</taxon>
        <taxon>Pseudomonadati</taxon>
        <taxon>Myxococcota</taxon>
        <taxon>Polyangia</taxon>
        <taxon>Polyangiales</taxon>
        <taxon>Sandaracinaceae</taxon>
        <taxon>Sandaracinus</taxon>
    </lineage>
</organism>
<dbReference type="AlphaFoldDB" id="A0A0F6SFZ0"/>